<name>A0A8X6RIA4_TRICX</name>
<evidence type="ECO:0000313" key="1">
    <source>
        <dbReference type="EMBL" id="GFX93067.1"/>
    </source>
</evidence>
<proteinExistence type="predicted"/>
<accession>A0A8X6RIA4</accession>
<sequence length="86" mass="9906">MEIGLLQADAPRLLYVSRRVVHRLWNRYQTEVSVSIRHVPSHPRTTTPAVNRFIALSARRRRRICVLQLVADRSVASGRRIYAITG</sequence>
<dbReference type="Proteomes" id="UP000887159">
    <property type="component" value="Unassembled WGS sequence"/>
</dbReference>
<organism evidence="1 2">
    <name type="scientific">Trichonephila clavipes</name>
    <name type="common">Golden silk orbweaver</name>
    <name type="synonym">Nephila clavipes</name>
    <dbReference type="NCBI Taxonomy" id="2585209"/>
    <lineage>
        <taxon>Eukaryota</taxon>
        <taxon>Metazoa</taxon>
        <taxon>Ecdysozoa</taxon>
        <taxon>Arthropoda</taxon>
        <taxon>Chelicerata</taxon>
        <taxon>Arachnida</taxon>
        <taxon>Araneae</taxon>
        <taxon>Araneomorphae</taxon>
        <taxon>Entelegynae</taxon>
        <taxon>Araneoidea</taxon>
        <taxon>Nephilidae</taxon>
        <taxon>Trichonephila</taxon>
    </lineage>
</organism>
<evidence type="ECO:0000313" key="2">
    <source>
        <dbReference type="Proteomes" id="UP000887159"/>
    </source>
</evidence>
<dbReference type="AlphaFoldDB" id="A0A8X6RIA4"/>
<comment type="caution">
    <text evidence="1">The sequence shown here is derived from an EMBL/GenBank/DDBJ whole genome shotgun (WGS) entry which is preliminary data.</text>
</comment>
<protein>
    <submittedName>
        <fullName evidence="1">Transposable element Tcb2 transposase</fullName>
    </submittedName>
</protein>
<dbReference type="EMBL" id="BMAU01021171">
    <property type="protein sequence ID" value="GFX93067.1"/>
    <property type="molecule type" value="Genomic_DNA"/>
</dbReference>
<reference evidence="1" key="1">
    <citation type="submission" date="2020-08" db="EMBL/GenBank/DDBJ databases">
        <title>Multicomponent nature underlies the extraordinary mechanical properties of spider dragline silk.</title>
        <authorList>
            <person name="Kono N."/>
            <person name="Nakamura H."/>
            <person name="Mori M."/>
            <person name="Yoshida Y."/>
            <person name="Ohtoshi R."/>
            <person name="Malay A.D."/>
            <person name="Moran D.A.P."/>
            <person name="Tomita M."/>
            <person name="Numata K."/>
            <person name="Arakawa K."/>
        </authorList>
    </citation>
    <scope>NUCLEOTIDE SEQUENCE</scope>
</reference>
<keyword evidence="2" id="KW-1185">Reference proteome</keyword>
<gene>
    <name evidence="1" type="primary">TCB2_353</name>
    <name evidence="1" type="ORF">TNCV_140111</name>
</gene>